<dbReference type="EMBL" id="LN794158">
    <property type="protein sequence ID" value="CEN55798.1"/>
    <property type="molecule type" value="Genomic_DNA"/>
</dbReference>
<dbReference type="STRING" id="1581680.BN1209_0755"/>
<evidence type="ECO:0000313" key="1">
    <source>
        <dbReference type="EMBL" id="CEN55798.1"/>
    </source>
</evidence>
<name>A0A0B7IXG4_9PROT</name>
<dbReference type="AlphaFoldDB" id="A0A0B7IXG4"/>
<keyword evidence="2" id="KW-1185">Reference proteome</keyword>
<reference evidence="2" key="1">
    <citation type="submission" date="2014-12" db="EMBL/GenBank/DDBJ databases">
        <authorList>
            <person name="Salcher M.M."/>
        </authorList>
    </citation>
    <scope>NUCLEOTIDE SEQUENCE [LARGE SCALE GENOMIC DNA]</scope>
    <source>
        <strain evidence="2">MMS-10A-171</strain>
    </source>
</reference>
<protein>
    <submittedName>
        <fullName evidence="1">Uncharacterized protein</fullName>
    </submittedName>
</protein>
<sequence length="52" mass="6147">MYYSTILAIANVHCYFKTETHFSSSWFSPHGVSPNYSLKKRYRIYIICLHAT</sequence>
<evidence type="ECO:0000313" key="2">
    <source>
        <dbReference type="Proteomes" id="UP000056322"/>
    </source>
</evidence>
<accession>A0A0B7IXG4</accession>
<dbReference type="HOGENOM" id="CLU_3081651_0_0_4"/>
<dbReference type="KEGG" id="mbac:BN1209_0755"/>
<dbReference type="Proteomes" id="UP000056322">
    <property type="component" value="Chromosome 1"/>
</dbReference>
<proteinExistence type="predicted"/>
<gene>
    <name evidence="1" type="ORF">BN1209_0755</name>
</gene>
<organism evidence="1 2">
    <name type="scientific">Candidatus Methylopumilus turicensis</name>
    <dbReference type="NCBI Taxonomy" id="1581680"/>
    <lineage>
        <taxon>Bacteria</taxon>
        <taxon>Pseudomonadati</taxon>
        <taxon>Pseudomonadota</taxon>
        <taxon>Betaproteobacteria</taxon>
        <taxon>Nitrosomonadales</taxon>
        <taxon>Methylophilaceae</taxon>
        <taxon>Candidatus Methylopumilus</taxon>
    </lineage>
</organism>